<keyword evidence="1 2" id="KW-0732">Signal</keyword>
<feature type="chain" id="PRO_5046686257" description="YdgH/BhsA/McbA-like domain-containing protein" evidence="2">
    <location>
        <begin position="24"/>
        <end position="105"/>
    </location>
</feature>
<evidence type="ECO:0000256" key="1">
    <source>
        <dbReference type="ARBA" id="ARBA00022729"/>
    </source>
</evidence>
<accession>A0A1I3YFB6</accession>
<keyword evidence="5" id="KW-1185">Reference proteome</keyword>
<evidence type="ECO:0000313" key="4">
    <source>
        <dbReference type="EMBL" id="SFK30548.1"/>
    </source>
</evidence>
<gene>
    <name evidence="4" type="ORF">SAMN05518863_10644</name>
</gene>
<evidence type="ECO:0000256" key="2">
    <source>
        <dbReference type="SAM" id="SignalP"/>
    </source>
</evidence>
<dbReference type="InterPro" id="IPR010854">
    <property type="entry name" value="YdgH/BhsA/McbA-like_dom"/>
</dbReference>
<dbReference type="Pfam" id="PF07338">
    <property type="entry name" value="YdgH_BhsA-like"/>
    <property type="match status" value="1"/>
</dbReference>
<reference evidence="4 5" key="1">
    <citation type="submission" date="2016-10" db="EMBL/GenBank/DDBJ databases">
        <authorList>
            <person name="Varghese N."/>
            <person name="Submissions S."/>
        </authorList>
    </citation>
    <scope>NUCLEOTIDE SEQUENCE [LARGE SCALE GENOMIC DNA]</scope>
    <source>
        <strain evidence="4 5">YR512</strain>
    </source>
</reference>
<organism evidence="4 5">
    <name type="scientific">Candidatus Pantoea symbiotica</name>
    <dbReference type="NCBI Taxonomy" id="1884370"/>
    <lineage>
        <taxon>Bacteria</taxon>
        <taxon>Pseudomonadati</taxon>
        <taxon>Pseudomonadota</taxon>
        <taxon>Gammaproteobacteria</taxon>
        <taxon>Enterobacterales</taxon>
        <taxon>Erwiniaceae</taxon>
        <taxon>Pantoea</taxon>
    </lineage>
</organism>
<evidence type="ECO:0000313" key="5">
    <source>
        <dbReference type="Proteomes" id="UP000198841"/>
    </source>
</evidence>
<proteinExistence type="predicted"/>
<feature type="signal peptide" evidence="2">
    <location>
        <begin position="1"/>
        <end position="23"/>
    </location>
</feature>
<dbReference type="InterPro" id="IPR025543">
    <property type="entry name" value="Dodecin-like"/>
</dbReference>
<comment type="caution">
    <text evidence="4">The sequence shown here is derived from an EMBL/GenBank/DDBJ whole genome shotgun (WGS) entry which is preliminary data.</text>
</comment>
<name>A0A1I3YFB6_9GAMM</name>
<dbReference type="Proteomes" id="UP000198841">
    <property type="component" value="Unassembled WGS sequence"/>
</dbReference>
<feature type="domain" description="YdgH/BhsA/McbA-like" evidence="3">
    <location>
        <begin position="42"/>
        <end position="95"/>
    </location>
</feature>
<evidence type="ECO:0000259" key="3">
    <source>
        <dbReference type="Pfam" id="PF07338"/>
    </source>
</evidence>
<dbReference type="SUPFAM" id="SSF159871">
    <property type="entry name" value="YdgH-like"/>
    <property type="match status" value="1"/>
</dbReference>
<protein>
    <recommendedName>
        <fullName evidence="3">YdgH/BhsA/McbA-like domain-containing protein</fullName>
    </recommendedName>
</protein>
<dbReference type="Gene3D" id="3.30.1660.10">
    <property type="entry name" value="Flavin-binding protein dodecin"/>
    <property type="match status" value="1"/>
</dbReference>
<dbReference type="InterPro" id="IPR036275">
    <property type="entry name" value="YdgH-like_sf"/>
</dbReference>
<dbReference type="RefSeq" id="WP_008106864.1">
    <property type="nucleotide sequence ID" value="NZ_FOSD01000006.1"/>
</dbReference>
<sequence>MKKMMLAVAMFATTLILPVISQAQDNFPVEISYKETKGGNWEHIGDISFTNQRRTSEEVLESIRIEAQKRGAVGYYVTRLQMMNNGFWSANAAIYSPRNNMAKNN</sequence>
<dbReference type="EMBL" id="FOSD01000006">
    <property type="protein sequence ID" value="SFK30548.1"/>
    <property type="molecule type" value="Genomic_DNA"/>
</dbReference>